<dbReference type="AlphaFoldDB" id="A0A6M8HP74"/>
<gene>
    <name evidence="2" type="ORF">HN018_08465</name>
</gene>
<accession>A0A6M8HP74</accession>
<dbReference type="InterPro" id="IPR006680">
    <property type="entry name" value="Amidohydro-rel"/>
</dbReference>
<dbReference type="Proteomes" id="UP000500767">
    <property type="component" value="Chromosome"/>
</dbReference>
<organism evidence="2 3">
    <name type="scientific">Lichenicola cladoniae</name>
    <dbReference type="NCBI Taxonomy" id="1484109"/>
    <lineage>
        <taxon>Bacteria</taxon>
        <taxon>Pseudomonadati</taxon>
        <taxon>Pseudomonadota</taxon>
        <taxon>Alphaproteobacteria</taxon>
        <taxon>Acetobacterales</taxon>
        <taxon>Acetobacteraceae</taxon>
        <taxon>Lichenicola</taxon>
    </lineage>
</organism>
<dbReference type="SUPFAM" id="SSF51556">
    <property type="entry name" value="Metallo-dependent hydrolases"/>
    <property type="match status" value="1"/>
</dbReference>
<proteinExistence type="predicted"/>
<evidence type="ECO:0000313" key="3">
    <source>
        <dbReference type="Proteomes" id="UP000500767"/>
    </source>
</evidence>
<dbReference type="InterPro" id="IPR032466">
    <property type="entry name" value="Metal_Hydrolase"/>
</dbReference>
<dbReference type="EMBL" id="CP053708">
    <property type="protein sequence ID" value="QKE90080.1"/>
    <property type="molecule type" value="Genomic_DNA"/>
</dbReference>
<dbReference type="Pfam" id="PF04909">
    <property type="entry name" value="Amidohydro_2"/>
    <property type="match status" value="1"/>
</dbReference>
<dbReference type="KEGG" id="lck:HN018_08465"/>
<keyword evidence="3" id="KW-1185">Reference proteome</keyword>
<protein>
    <submittedName>
        <fullName evidence="2">Amidohydrolase</fullName>
    </submittedName>
</protein>
<dbReference type="Gene3D" id="3.20.20.140">
    <property type="entry name" value="Metal-dependent hydrolases"/>
    <property type="match status" value="1"/>
</dbReference>
<dbReference type="PANTHER" id="PTHR42889">
    <property type="entry name" value="BLR3681 PROTEIN"/>
    <property type="match status" value="1"/>
</dbReference>
<evidence type="ECO:0000259" key="1">
    <source>
        <dbReference type="Pfam" id="PF04909"/>
    </source>
</evidence>
<dbReference type="RefSeq" id="WP_171835970.1">
    <property type="nucleotide sequence ID" value="NZ_CP053708.1"/>
</dbReference>
<dbReference type="GO" id="GO:0016787">
    <property type="term" value="F:hydrolase activity"/>
    <property type="evidence" value="ECO:0007669"/>
    <property type="project" value="UniProtKB-KW"/>
</dbReference>
<keyword evidence="2" id="KW-0378">Hydrolase</keyword>
<dbReference type="PANTHER" id="PTHR42889:SF1">
    <property type="entry name" value="BLR3681 PROTEIN"/>
    <property type="match status" value="1"/>
</dbReference>
<feature type="domain" description="Amidohydrolase-related" evidence="1">
    <location>
        <begin position="14"/>
        <end position="319"/>
    </location>
</feature>
<name>A0A6M8HP74_9PROT</name>
<evidence type="ECO:0000313" key="2">
    <source>
        <dbReference type="EMBL" id="QKE90080.1"/>
    </source>
</evidence>
<sequence>MYKMPNGEELFVLDGHIHNWDASVENQKNVHGRQFIDCFYGYHQMSPDEYLWPREKFYHYGEKALYDDLFVSGHDDMAVVQTTNLKEFYKTGFNTIERNYELQKAHPERFITNGSFDPRDGEAGLETLAAEIEKYKLKGVKLYTGEWKGDSKGWKLTDPWCIRYLELARSMGVRNIHVHKGPTILPLNRDAFDVADVDDVATTFQDLNFIVEHCGLPRLDDFCWIATQETNVYAGLAVALPFIHKRPEYFAHILGELLFWIGEDKICYGSDYGIWSPKWLVEKFAAFELPEAVAREKGVNFTLESKRKILGLNMARLYDVDVEAKKAVFRDSREFHAADASASMAAE</sequence>
<reference evidence="2 3" key="1">
    <citation type="journal article" date="2014" name="World J. Microbiol. Biotechnol.">
        <title>Biodiversity and physiological characteristics of Antarctic and Arctic lichens-associated bacteria.</title>
        <authorList>
            <person name="Lee Y.M."/>
            <person name="Kim E.H."/>
            <person name="Lee H.K."/>
            <person name="Hong S.G."/>
        </authorList>
    </citation>
    <scope>NUCLEOTIDE SEQUENCE [LARGE SCALE GENOMIC DNA]</scope>
    <source>
        <strain evidence="2 3">PAMC 26569</strain>
    </source>
</reference>